<evidence type="ECO:0000313" key="10">
    <source>
        <dbReference type="Proteomes" id="UP001321445"/>
    </source>
</evidence>
<feature type="signal peptide" evidence="8">
    <location>
        <begin position="1"/>
        <end position="20"/>
    </location>
</feature>
<dbReference type="InterPro" id="IPR039426">
    <property type="entry name" value="TonB-dep_rcpt-like"/>
</dbReference>
<evidence type="ECO:0008006" key="11">
    <source>
        <dbReference type="Google" id="ProtNLM"/>
    </source>
</evidence>
<evidence type="ECO:0000256" key="2">
    <source>
        <dbReference type="ARBA" id="ARBA00022448"/>
    </source>
</evidence>
<evidence type="ECO:0000256" key="6">
    <source>
        <dbReference type="ARBA" id="ARBA00023136"/>
    </source>
</evidence>
<accession>A0ABM8FHP0</accession>
<keyword evidence="2" id="KW-0813">Transport</keyword>
<keyword evidence="4" id="KW-0812">Transmembrane</keyword>
<evidence type="ECO:0000256" key="1">
    <source>
        <dbReference type="ARBA" id="ARBA00004571"/>
    </source>
</evidence>
<evidence type="ECO:0000256" key="5">
    <source>
        <dbReference type="ARBA" id="ARBA00022729"/>
    </source>
</evidence>
<keyword evidence="3" id="KW-1134">Transmembrane beta strand</keyword>
<feature type="chain" id="PRO_5047197935" description="TonB-dependent receptor" evidence="8">
    <location>
        <begin position="21"/>
        <end position="630"/>
    </location>
</feature>
<evidence type="ECO:0000256" key="3">
    <source>
        <dbReference type="ARBA" id="ARBA00022452"/>
    </source>
</evidence>
<comment type="subcellular location">
    <subcellularLocation>
        <location evidence="1">Cell outer membrane</location>
        <topology evidence="1">Multi-pass membrane protein</topology>
    </subcellularLocation>
</comment>
<reference evidence="9 10" key="1">
    <citation type="submission" date="2023-03" db="EMBL/GenBank/DDBJ databases">
        <title>Description of Hydrogenimonas sp. ISO32.</title>
        <authorList>
            <person name="Mino S."/>
            <person name="Fukazawa S."/>
            <person name="Sawabe T."/>
        </authorList>
    </citation>
    <scope>NUCLEOTIDE SEQUENCE [LARGE SCALE GENOMIC DNA]</scope>
    <source>
        <strain evidence="9 10">ISO32</strain>
    </source>
</reference>
<dbReference type="SUPFAM" id="SSF56935">
    <property type="entry name" value="Porins"/>
    <property type="match status" value="1"/>
</dbReference>
<keyword evidence="6" id="KW-0472">Membrane</keyword>
<dbReference type="Proteomes" id="UP001321445">
    <property type="component" value="Chromosome"/>
</dbReference>
<evidence type="ECO:0000256" key="4">
    <source>
        <dbReference type="ARBA" id="ARBA00022692"/>
    </source>
</evidence>
<dbReference type="PANTHER" id="PTHR30069:SF29">
    <property type="entry name" value="HEMOGLOBIN AND HEMOGLOBIN-HAPTOGLOBIN-BINDING PROTEIN 1-RELATED"/>
    <property type="match status" value="1"/>
</dbReference>
<proteinExistence type="predicted"/>
<dbReference type="PANTHER" id="PTHR30069">
    <property type="entry name" value="TONB-DEPENDENT OUTER MEMBRANE RECEPTOR"/>
    <property type="match status" value="1"/>
</dbReference>
<keyword evidence="10" id="KW-1185">Reference proteome</keyword>
<dbReference type="InterPro" id="IPR036942">
    <property type="entry name" value="Beta-barrel_TonB_sf"/>
</dbReference>
<name>A0ABM8FHP0_9BACT</name>
<organism evidence="9 10">
    <name type="scientific">Hydrogenimonas cancrithermarum</name>
    <dbReference type="NCBI Taxonomy" id="2993563"/>
    <lineage>
        <taxon>Bacteria</taxon>
        <taxon>Pseudomonadati</taxon>
        <taxon>Campylobacterota</taxon>
        <taxon>Epsilonproteobacteria</taxon>
        <taxon>Campylobacterales</taxon>
        <taxon>Hydrogenimonadaceae</taxon>
        <taxon>Hydrogenimonas</taxon>
    </lineage>
</organism>
<evidence type="ECO:0000256" key="8">
    <source>
        <dbReference type="SAM" id="SignalP"/>
    </source>
</evidence>
<gene>
    <name evidence="9" type="ORF">HCR_01010</name>
</gene>
<protein>
    <recommendedName>
        <fullName evidence="11">TonB-dependent receptor</fullName>
    </recommendedName>
</protein>
<dbReference type="Gene3D" id="2.170.130.10">
    <property type="entry name" value="TonB-dependent receptor, plug domain"/>
    <property type="match status" value="1"/>
</dbReference>
<evidence type="ECO:0000256" key="7">
    <source>
        <dbReference type="ARBA" id="ARBA00023237"/>
    </source>
</evidence>
<dbReference type="RefSeq" id="WP_286337005.1">
    <property type="nucleotide sequence ID" value="NZ_AP027370.1"/>
</dbReference>
<dbReference type="Gene3D" id="2.40.170.20">
    <property type="entry name" value="TonB-dependent receptor, beta-barrel domain"/>
    <property type="match status" value="1"/>
</dbReference>
<evidence type="ECO:0000313" key="9">
    <source>
        <dbReference type="EMBL" id="BDY11789.1"/>
    </source>
</evidence>
<dbReference type="EMBL" id="AP027370">
    <property type="protein sequence ID" value="BDY11789.1"/>
    <property type="molecule type" value="Genomic_DNA"/>
</dbReference>
<keyword evidence="7" id="KW-0998">Cell outer membrane</keyword>
<keyword evidence="5 8" id="KW-0732">Signal</keyword>
<sequence>MGRSIIAAMSALLALQTVYADESIDTLLKQYRKEADLSKQTKKESAGYLVVYTRDDLERMQVYRLSDLIKSIRFIRYDINNYGMTDPLQLNPLLYSSDMIKVFVNNHEISDGFFGSGLALYGNIDMGMFDHVEIYTGAPVLDVTTEPAAAVIKLYTKIPERENGGTFSMRLGERGTQELTLSHAQVMDEWSYFAYAEGAVNNFKHEQNIGYDISRDYKQFHLYGDIHLKNHRIEVEALDQKHDLFTGQSVMITPTDGEWQAPLYRLSYSGEWWDGVVKSDFSYISSVLDFDNESASPFWMQLPLAIPFDSNDNHFLYRSRNDMATVKLFHDEVVRNHTLKGGVEYRYKGVSYNYFEINDYDVTPSSDATYNTFSIFLEDHYKLNGHAMFVGSLKLNRIFFDQRPNNDRLDTWQGRIGYISLQDNWSFKGFLTHTETPPEYYNLLIHHAELVSEKYDTASLEVKRTTDRSEVRLLGLFTRARDSFVIRNSDTDKTDFFNLAFDVIFHLNENHRIDFDIYLDHFNETSIRSFKNYVGGYVRLLDTFDQWDIFNEVIFKQGTDHVKAGYDYSAGIKYHVEKDLTFALKGTNIFNKAKNSYYRTLDLTQNPPVEGGVILPVADRQIFFTMEWLF</sequence>
<dbReference type="InterPro" id="IPR037066">
    <property type="entry name" value="Plug_dom_sf"/>
</dbReference>